<reference evidence="2 3" key="1">
    <citation type="submission" date="2016-01" db="EMBL/GenBank/DDBJ databases">
        <authorList>
            <person name="Manzoor S."/>
        </authorList>
    </citation>
    <scope>NUCLEOTIDE SEQUENCE [LARGE SCALE GENOMIC DNA]</scope>
    <source>
        <strain evidence="2">Methanoculleus sp MAB1</strain>
    </source>
</reference>
<protein>
    <recommendedName>
        <fullName evidence="1">UPF0305 protein MMAB1_0652</fullName>
    </recommendedName>
</protein>
<evidence type="ECO:0000313" key="3">
    <source>
        <dbReference type="Proteomes" id="UP000069850"/>
    </source>
</evidence>
<dbReference type="Pfam" id="PF09888">
    <property type="entry name" value="DUF2115"/>
    <property type="match status" value="1"/>
</dbReference>
<dbReference type="Proteomes" id="UP000069850">
    <property type="component" value="Chromosome 1"/>
</dbReference>
<dbReference type="NCBIfam" id="NF002177">
    <property type="entry name" value="PRK01022.1-5"/>
    <property type="match status" value="1"/>
</dbReference>
<dbReference type="InterPro" id="IPR019215">
    <property type="entry name" value="DUF2115"/>
</dbReference>
<accession>A0A0X3BIZ1</accession>
<dbReference type="RefSeq" id="WP_062261929.1">
    <property type="nucleotide sequence ID" value="NZ_JBMHJL010000158.1"/>
</dbReference>
<dbReference type="OrthoDB" id="81482at2157"/>
<proteinExistence type="inferred from homology"/>
<gene>
    <name evidence="2" type="ORF">MMAB1_0652</name>
</gene>
<sequence length="208" mass="23693">MQTEGKVSSLQVTAGDDDVDAVERAARRMATAATKGELGSILAEEVGRYSLRDLQVLSGRLYAEMSRLPSPYRERLQPYITEQLFGAHHQLLAMHRSGRFAPMTDPITDSETFLGFCEMIPAGCFRWDETIERIPFRFTPRHRVFYYLISAFTMFVLDRPGHPVGTPFPGGFRVEERGGLFFCLIRDREKEVPFSICNFCPARQTEDV</sequence>
<dbReference type="AlphaFoldDB" id="A0A0X3BIZ1"/>
<dbReference type="HAMAP" id="MF_00763">
    <property type="entry name" value="UPF0305"/>
    <property type="match status" value="1"/>
</dbReference>
<comment type="similarity">
    <text evidence="1">Belongs to the UPF0305 family.</text>
</comment>
<evidence type="ECO:0000256" key="1">
    <source>
        <dbReference type="HAMAP-Rule" id="MF_00763"/>
    </source>
</evidence>
<dbReference type="EMBL" id="LT158599">
    <property type="protein sequence ID" value="CVK31869.1"/>
    <property type="molecule type" value="Genomic_DNA"/>
</dbReference>
<name>A0A0X3BIZ1_9EURY</name>
<dbReference type="GeneID" id="27136684"/>
<dbReference type="KEGG" id="mema:MMAB1_0652"/>
<evidence type="ECO:0000313" key="2">
    <source>
        <dbReference type="EMBL" id="CVK31869.1"/>
    </source>
</evidence>
<organism evidence="2 3">
    <name type="scientific">Methanoculleus bourgensis</name>
    <dbReference type="NCBI Taxonomy" id="83986"/>
    <lineage>
        <taxon>Archaea</taxon>
        <taxon>Methanobacteriati</taxon>
        <taxon>Methanobacteriota</taxon>
        <taxon>Stenosarchaea group</taxon>
        <taxon>Methanomicrobia</taxon>
        <taxon>Methanomicrobiales</taxon>
        <taxon>Methanomicrobiaceae</taxon>
        <taxon>Methanoculleus</taxon>
    </lineage>
</organism>